<evidence type="ECO:0000256" key="8">
    <source>
        <dbReference type="ARBA" id="ARBA00023012"/>
    </source>
</evidence>
<evidence type="ECO:0000313" key="15">
    <source>
        <dbReference type="Proteomes" id="UP000257080"/>
    </source>
</evidence>
<keyword evidence="10" id="KW-0472">Membrane</keyword>
<reference evidence="14 15" key="1">
    <citation type="submission" date="2017-04" db="EMBL/GenBank/DDBJ databases">
        <title>Comparative genome analysis of Subtercola boreus.</title>
        <authorList>
            <person name="Cho Y.-J."/>
            <person name="Cho A."/>
            <person name="Kim O.-S."/>
            <person name="Lee J.-I."/>
        </authorList>
    </citation>
    <scope>NUCLEOTIDE SEQUENCE [LARGE SCALE GENOMIC DNA]</scope>
    <source>
        <strain evidence="14 15">P28004</strain>
    </source>
</reference>
<dbReference type="InterPro" id="IPR003594">
    <property type="entry name" value="HATPase_dom"/>
</dbReference>
<feature type="transmembrane region" description="Helical" evidence="10">
    <location>
        <begin position="184"/>
        <end position="207"/>
    </location>
</feature>
<dbReference type="OrthoDB" id="227596at2"/>
<keyword evidence="3" id="KW-0597">Phosphoprotein</keyword>
<evidence type="ECO:0000256" key="1">
    <source>
        <dbReference type="ARBA" id="ARBA00000085"/>
    </source>
</evidence>
<keyword evidence="10" id="KW-0812">Transmembrane</keyword>
<evidence type="ECO:0000256" key="3">
    <source>
        <dbReference type="ARBA" id="ARBA00022553"/>
    </source>
</evidence>
<evidence type="ECO:0000313" key="14">
    <source>
        <dbReference type="EMBL" id="RFA24846.1"/>
    </source>
</evidence>
<sequence length="488" mass="50404">MDRCGAGRRCRPDAPEGCLSMTSAERPVSSPETATAAGRSVVVDDLRLPRPPGVFRQFFARHPWVVDSAIVVLFGLPATLFVLVTLAGGRGDVPNVAGTILAVVGSLLVIVALYLRRRHPLLLVGVVALSILLVSQTLSGPDQIAPFVALYGAAVYVSVRAAWLSFGVLAVARMVAGLIALGGDLGATIAMSLFSVFLMMIATLIGINVGNGKRYVEALLDRAAQLARERDQQALLAAASERARIAREMHDIVAHSLTVMVTLADGADRTIAVNPERAQEAIRQVAETGRVALADMRLVLGVLSKPLDPAVEAAGAAPGAAPGTAAGADSPEAPDAPGGPAGETLGAASDAPASLTPQPGHNDLAALISSFRSAGMVVVYTVSGAIAPDSGLQLTVFRIVQEALTNSLRYAPDPKHVVVTVVYGPREVSVTVADEGQSQVAAPSIGTGNGIMGMRERVRGYGGSLEAGPTTAGGWQLRAVIPQREQVA</sequence>
<dbReference type="Pfam" id="PF23539">
    <property type="entry name" value="DUF7134"/>
    <property type="match status" value="1"/>
</dbReference>
<evidence type="ECO:0000256" key="2">
    <source>
        <dbReference type="ARBA" id="ARBA00012438"/>
    </source>
</evidence>
<dbReference type="Proteomes" id="UP000257080">
    <property type="component" value="Unassembled WGS sequence"/>
</dbReference>
<accession>A0A3E0W6C0</accession>
<dbReference type="SUPFAM" id="SSF55874">
    <property type="entry name" value="ATPase domain of HSP90 chaperone/DNA topoisomerase II/histidine kinase"/>
    <property type="match status" value="1"/>
</dbReference>
<keyword evidence="4" id="KW-0808">Transferase</keyword>
<evidence type="ECO:0000259" key="11">
    <source>
        <dbReference type="Pfam" id="PF02518"/>
    </source>
</evidence>
<dbReference type="PANTHER" id="PTHR24421:SF10">
    <property type="entry name" value="NITRATE_NITRITE SENSOR PROTEIN NARQ"/>
    <property type="match status" value="1"/>
</dbReference>
<evidence type="ECO:0000256" key="4">
    <source>
        <dbReference type="ARBA" id="ARBA00022679"/>
    </source>
</evidence>
<dbReference type="CDD" id="cd16917">
    <property type="entry name" value="HATPase_UhpB-NarQ-NarX-like"/>
    <property type="match status" value="1"/>
</dbReference>
<evidence type="ECO:0000259" key="12">
    <source>
        <dbReference type="Pfam" id="PF07730"/>
    </source>
</evidence>
<evidence type="ECO:0000256" key="5">
    <source>
        <dbReference type="ARBA" id="ARBA00022741"/>
    </source>
</evidence>
<evidence type="ECO:0000259" key="13">
    <source>
        <dbReference type="Pfam" id="PF23539"/>
    </source>
</evidence>
<dbReference type="Gene3D" id="3.30.565.10">
    <property type="entry name" value="Histidine kinase-like ATPase, C-terminal domain"/>
    <property type="match status" value="1"/>
</dbReference>
<dbReference type="Pfam" id="PF07730">
    <property type="entry name" value="HisKA_3"/>
    <property type="match status" value="1"/>
</dbReference>
<dbReference type="GO" id="GO:0005524">
    <property type="term" value="F:ATP binding"/>
    <property type="evidence" value="ECO:0007669"/>
    <property type="project" value="UniProtKB-KW"/>
</dbReference>
<evidence type="ECO:0000256" key="6">
    <source>
        <dbReference type="ARBA" id="ARBA00022777"/>
    </source>
</evidence>
<dbReference type="InterPro" id="IPR036890">
    <property type="entry name" value="HATPase_C_sf"/>
</dbReference>
<dbReference type="InterPro" id="IPR055558">
    <property type="entry name" value="DUF7134"/>
</dbReference>
<feature type="transmembrane region" description="Helical" evidence="10">
    <location>
        <begin position="64"/>
        <end position="87"/>
    </location>
</feature>
<dbReference type="GO" id="GO:0046983">
    <property type="term" value="F:protein dimerization activity"/>
    <property type="evidence" value="ECO:0007669"/>
    <property type="project" value="InterPro"/>
</dbReference>
<keyword evidence="5" id="KW-0547">Nucleotide-binding</keyword>
<feature type="domain" description="Histidine kinase/HSP90-like ATPase" evidence="11">
    <location>
        <begin position="393"/>
        <end position="483"/>
    </location>
</feature>
<proteinExistence type="predicted"/>
<keyword evidence="6" id="KW-0418">Kinase</keyword>
<keyword evidence="8" id="KW-0902">Two-component regulatory system</keyword>
<feature type="transmembrane region" description="Helical" evidence="10">
    <location>
        <begin position="121"/>
        <end position="138"/>
    </location>
</feature>
<name>A0A3E0W6C0_9MICO</name>
<feature type="transmembrane region" description="Helical" evidence="10">
    <location>
        <begin position="93"/>
        <end position="114"/>
    </location>
</feature>
<protein>
    <recommendedName>
        <fullName evidence="2">histidine kinase</fullName>
        <ecNumber evidence="2">2.7.13.3</ecNumber>
    </recommendedName>
</protein>
<dbReference type="AlphaFoldDB" id="A0A3E0W6C0"/>
<dbReference type="EMBL" id="NBXE01000035">
    <property type="protein sequence ID" value="RFA24846.1"/>
    <property type="molecule type" value="Genomic_DNA"/>
</dbReference>
<dbReference type="PANTHER" id="PTHR24421">
    <property type="entry name" value="NITRATE/NITRITE SENSOR PROTEIN NARX-RELATED"/>
    <property type="match status" value="1"/>
</dbReference>
<dbReference type="GO" id="GO:0016020">
    <property type="term" value="C:membrane"/>
    <property type="evidence" value="ECO:0007669"/>
    <property type="project" value="InterPro"/>
</dbReference>
<dbReference type="InterPro" id="IPR011712">
    <property type="entry name" value="Sig_transdc_His_kin_sub3_dim/P"/>
</dbReference>
<feature type="domain" description="Signal transduction histidine kinase subgroup 3 dimerisation and phosphoacceptor" evidence="12">
    <location>
        <begin position="241"/>
        <end position="305"/>
    </location>
</feature>
<organism evidence="14 15">
    <name type="scientific">Subtercola boreus</name>
    <dbReference type="NCBI Taxonomy" id="120213"/>
    <lineage>
        <taxon>Bacteria</taxon>
        <taxon>Bacillati</taxon>
        <taxon>Actinomycetota</taxon>
        <taxon>Actinomycetes</taxon>
        <taxon>Micrococcales</taxon>
        <taxon>Microbacteriaceae</taxon>
        <taxon>Subtercola</taxon>
    </lineage>
</organism>
<feature type="region of interest" description="Disordered" evidence="9">
    <location>
        <begin position="313"/>
        <end position="358"/>
    </location>
</feature>
<evidence type="ECO:0000256" key="9">
    <source>
        <dbReference type="SAM" id="MobiDB-lite"/>
    </source>
</evidence>
<feature type="domain" description="DUF7134" evidence="13">
    <location>
        <begin position="56"/>
        <end position="203"/>
    </location>
</feature>
<evidence type="ECO:0000256" key="7">
    <source>
        <dbReference type="ARBA" id="ARBA00022840"/>
    </source>
</evidence>
<keyword evidence="10" id="KW-1133">Transmembrane helix</keyword>
<feature type="transmembrane region" description="Helical" evidence="10">
    <location>
        <begin position="144"/>
        <end position="172"/>
    </location>
</feature>
<dbReference type="Gene3D" id="1.20.5.1930">
    <property type="match status" value="1"/>
</dbReference>
<feature type="compositionally biased region" description="Low complexity" evidence="9">
    <location>
        <begin position="313"/>
        <end position="338"/>
    </location>
</feature>
<comment type="caution">
    <text evidence="14">The sequence shown here is derived from an EMBL/GenBank/DDBJ whole genome shotgun (WGS) entry which is preliminary data.</text>
</comment>
<dbReference type="GO" id="GO:0000155">
    <property type="term" value="F:phosphorelay sensor kinase activity"/>
    <property type="evidence" value="ECO:0007669"/>
    <property type="project" value="InterPro"/>
</dbReference>
<evidence type="ECO:0000256" key="10">
    <source>
        <dbReference type="SAM" id="Phobius"/>
    </source>
</evidence>
<gene>
    <name evidence="14" type="ORF">B7R25_14825</name>
</gene>
<dbReference type="InterPro" id="IPR050482">
    <property type="entry name" value="Sensor_HK_TwoCompSys"/>
</dbReference>
<dbReference type="EC" id="2.7.13.3" evidence="2"/>
<comment type="catalytic activity">
    <reaction evidence="1">
        <text>ATP + protein L-histidine = ADP + protein N-phospho-L-histidine.</text>
        <dbReference type="EC" id="2.7.13.3"/>
    </reaction>
</comment>
<dbReference type="Pfam" id="PF02518">
    <property type="entry name" value="HATPase_c"/>
    <property type="match status" value="1"/>
</dbReference>
<keyword evidence="7" id="KW-0067">ATP-binding</keyword>